<evidence type="ECO:0000256" key="11">
    <source>
        <dbReference type="ARBA" id="ARBA00023065"/>
    </source>
</evidence>
<keyword evidence="2" id="KW-0813">Transport</keyword>
<dbReference type="InterPro" id="IPR059005">
    <property type="entry name" value="LETM1_C"/>
</dbReference>
<keyword evidence="6" id="KW-0999">Mitochondrion inner membrane</keyword>
<dbReference type="GO" id="GO:0005509">
    <property type="term" value="F:calcium ion binding"/>
    <property type="evidence" value="ECO:0007669"/>
    <property type="project" value="InterPro"/>
</dbReference>
<name>A0A914WSC7_9BILA</name>
<keyword evidence="5" id="KW-0479">Metal-binding</keyword>
<dbReference type="GO" id="GO:0043022">
    <property type="term" value="F:ribosome binding"/>
    <property type="evidence" value="ECO:0007669"/>
    <property type="project" value="InterPro"/>
</dbReference>
<feature type="coiled-coil region" evidence="15">
    <location>
        <begin position="556"/>
        <end position="638"/>
    </location>
</feature>
<dbReference type="InterPro" id="IPR044202">
    <property type="entry name" value="LETM1/MDM38-like"/>
</dbReference>
<proteinExistence type="predicted"/>
<dbReference type="Pfam" id="PF07766">
    <property type="entry name" value="LETM1_RBD"/>
    <property type="match status" value="1"/>
</dbReference>
<evidence type="ECO:0000256" key="6">
    <source>
        <dbReference type="ARBA" id="ARBA00022792"/>
    </source>
</evidence>
<accession>A0A914WSC7</accession>
<evidence type="ECO:0000256" key="14">
    <source>
        <dbReference type="PROSITE-ProRule" id="PRU01094"/>
    </source>
</evidence>
<dbReference type="InterPro" id="IPR033122">
    <property type="entry name" value="LETM1-like_RBD"/>
</dbReference>
<dbReference type="GO" id="GO:0030003">
    <property type="term" value="P:intracellular monoatomic cation homeostasis"/>
    <property type="evidence" value="ECO:0007669"/>
    <property type="project" value="TreeGrafter"/>
</dbReference>
<organism evidence="20 21">
    <name type="scientific">Plectus sambesii</name>
    <dbReference type="NCBI Taxonomy" id="2011161"/>
    <lineage>
        <taxon>Eukaryota</taxon>
        <taxon>Metazoa</taxon>
        <taxon>Ecdysozoa</taxon>
        <taxon>Nematoda</taxon>
        <taxon>Chromadorea</taxon>
        <taxon>Plectida</taxon>
        <taxon>Plectina</taxon>
        <taxon>Plectoidea</taxon>
        <taxon>Plectidae</taxon>
        <taxon>Plectus</taxon>
    </lineage>
</organism>
<evidence type="ECO:0000256" key="9">
    <source>
        <dbReference type="ARBA" id="ARBA00022989"/>
    </source>
</evidence>
<evidence type="ECO:0000256" key="3">
    <source>
        <dbReference type="ARBA" id="ARBA00022568"/>
    </source>
</evidence>
<feature type="compositionally biased region" description="Pro residues" evidence="16">
    <location>
        <begin position="739"/>
        <end position="750"/>
    </location>
</feature>
<sequence>MFVSPVRHSRMVLSRRGHVGILLNSRLKTVYPPGGRLPPLALSAAANSFDGFIPIRALTSSSVRYGPADQKRSKVEETLQMLKEDLQRQVEEARIDREKEVKLVPAKLPDGSDRPSLTVAERTQKIWQKVKHELAHYYHGFRLLALEIRLSAKYLWRVLRGTSLNRLERRQLVRTVSDLFRLVPFSFFIIVPFMELLLPFFIKFFPGMLPSTFQEASKEEEKLKRSVKVRLEMAKFLQDTIEEIALEKKGAKAATETESKATAFSQFMQKMRTEGGYVSNAELFKFSKLFEDELTLDNLSMAQLRALCRLLLIQPLGTPNVLRFQLNMKLRELKADDRQIMTEGGVDALSVAELQHACRARGMRSLGLSEDRLRAQLKQWLELSQSDKVPPSLLLLSRALYLPENLTFADRLKSLVSQLPENISEQTRQRLTELEGGKVDHKARLDLIRNIEDAIKNEREEQKKAAELEQAKAKSKSEKAMEEAAKEAAKEEQKVEPMVQPPQPIIVDFDLKDYIAQVSQPVAVDGTVHVEDTKEQKKEQEDKITHKDLAEIEGILHKAGGELHEAKQDIAELKEQIMEHTEDLAQVKGLVGDLKESKVAKRLRSRVNSMISNVDSLIDQLQKEKQTLGEELEDVDQRKEKVVRINDLVESLTQLQQIGDEKKKQRIQEVLTALDDDTDGVIDVNLALEVIELLGKDNDVKISASQMSNIIGMLRKEDAVEALDKIKVEVDAAVNPPSSSSPPPPPPPIPAAGSEPNRPTEQRKQL</sequence>
<evidence type="ECO:0000256" key="13">
    <source>
        <dbReference type="ARBA" id="ARBA00023136"/>
    </source>
</evidence>
<dbReference type="Pfam" id="PF26561">
    <property type="entry name" value="LETM1_C"/>
    <property type="match status" value="1"/>
</dbReference>
<evidence type="ECO:0000256" key="10">
    <source>
        <dbReference type="ARBA" id="ARBA00023054"/>
    </source>
</evidence>
<keyword evidence="8" id="KW-0809">Transit peptide</keyword>
<dbReference type="GO" id="GO:0005743">
    <property type="term" value="C:mitochondrial inner membrane"/>
    <property type="evidence" value="ECO:0007669"/>
    <property type="project" value="UniProtKB-SubCell"/>
</dbReference>
<evidence type="ECO:0000259" key="18">
    <source>
        <dbReference type="PROSITE" id="PS50222"/>
    </source>
</evidence>
<keyword evidence="10 15" id="KW-0175">Coiled coil</keyword>
<evidence type="ECO:0000256" key="7">
    <source>
        <dbReference type="ARBA" id="ARBA00022837"/>
    </source>
</evidence>
<evidence type="ECO:0000256" key="15">
    <source>
        <dbReference type="SAM" id="Coils"/>
    </source>
</evidence>
<keyword evidence="13 17" id="KW-0472">Membrane</keyword>
<evidence type="ECO:0000313" key="21">
    <source>
        <dbReference type="WBParaSite" id="PSAMB.scaffold4960size13039.g25564.t1"/>
    </source>
</evidence>
<dbReference type="PROSITE" id="PS50222">
    <property type="entry name" value="EF_HAND_2"/>
    <property type="match status" value="1"/>
</dbReference>
<dbReference type="PANTHER" id="PTHR14009:SF1">
    <property type="entry name" value="MITOCHONDRIAL PROTON_CALCIUM EXCHANGER PROTEIN"/>
    <property type="match status" value="1"/>
</dbReference>
<evidence type="ECO:0000313" key="20">
    <source>
        <dbReference type="Proteomes" id="UP000887566"/>
    </source>
</evidence>
<dbReference type="WBParaSite" id="PSAMB.scaffold4960size13039.g25564.t1">
    <property type="protein sequence ID" value="PSAMB.scaffold4960size13039.g25564.t1"/>
    <property type="gene ID" value="PSAMB.scaffold4960size13039.g25564"/>
</dbReference>
<keyword evidence="7" id="KW-0106">Calcium</keyword>
<evidence type="ECO:0000259" key="19">
    <source>
        <dbReference type="PROSITE" id="PS51758"/>
    </source>
</evidence>
<keyword evidence="11" id="KW-0406">Ion transport</keyword>
<feature type="region of interest" description="Disordered" evidence="16">
    <location>
        <begin position="462"/>
        <end position="484"/>
    </location>
</feature>
<evidence type="ECO:0000256" key="5">
    <source>
        <dbReference type="ARBA" id="ARBA00022723"/>
    </source>
</evidence>
<keyword evidence="20" id="KW-1185">Reference proteome</keyword>
<feature type="domain" description="Letm1 RBD" evidence="19">
    <location>
        <begin position="225"/>
        <end position="524"/>
    </location>
</feature>
<evidence type="ECO:0000256" key="16">
    <source>
        <dbReference type="SAM" id="MobiDB-lite"/>
    </source>
</evidence>
<keyword evidence="9 17" id="KW-1133">Transmembrane helix</keyword>
<evidence type="ECO:0000256" key="8">
    <source>
        <dbReference type="ARBA" id="ARBA00022946"/>
    </source>
</evidence>
<dbReference type="AlphaFoldDB" id="A0A914WSC7"/>
<dbReference type="Proteomes" id="UP000887566">
    <property type="component" value="Unplaced"/>
</dbReference>
<evidence type="ECO:0000256" key="2">
    <source>
        <dbReference type="ARBA" id="ARBA00022448"/>
    </source>
</evidence>
<evidence type="ECO:0000256" key="12">
    <source>
        <dbReference type="ARBA" id="ARBA00023128"/>
    </source>
</evidence>
<feature type="coiled-coil region" evidence="15">
    <location>
        <begin position="72"/>
        <end position="103"/>
    </location>
</feature>
<comment type="subcellular location">
    <subcellularLocation>
        <location evidence="1">Mitochondrion inner membrane</location>
        <topology evidence="1">Single-pass membrane protein</topology>
    </subcellularLocation>
</comment>
<evidence type="ECO:0000256" key="17">
    <source>
        <dbReference type="SAM" id="Phobius"/>
    </source>
</evidence>
<protein>
    <submittedName>
        <fullName evidence="21">Mitochondrial proton/calcium exchanger protein</fullName>
    </submittedName>
</protein>
<evidence type="ECO:0000256" key="4">
    <source>
        <dbReference type="ARBA" id="ARBA00022692"/>
    </source>
</evidence>
<feature type="domain" description="EF-hand" evidence="18">
    <location>
        <begin position="662"/>
        <end position="697"/>
    </location>
</feature>
<keyword evidence="3" id="KW-0109">Calcium transport</keyword>
<keyword evidence="4 17" id="KW-0812">Transmembrane</keyword>
<feature type="transmembrane region" description="Helical" evidence="17">
    <location>
        <begin position="179"/>
        <end position="202"/>
    </location>
</feature>
<keyword evidence="12 14" id="KW-0496">Mitochondrion</keyword>
<dbReference type="PROSITE" id="PS51758">
    <property type="entry name" value="LETM1_RBD"/>
    <property type="match status" value="1"/>
</dbReference>
<evidence type="ECO:0000256" key="1">
    <source>
        <dbReference type="ARBA" id="ARBA00004434"/>
    </source>
</evidence>
<dbReference type="PANTHER" id="PTHR14009">
    <property type="entry name" value="LEUCINE ZIPPER-EF-HAND CONTAINING TRANSMEMBRANE PROTEIN"/>
    <property type="match status" value="1"/>
</dbReference>
<feature type="region of interest" description="Disordered" evidence="16">
    <location>
        <begin position="732"/>
        <end position="766"/>
    </location>
</feature>
<dbReference type="InterPro" id="IPR002048">
    <property type="entry name" value="EF_hand_dom"/>
</dbReference>
<reference evidence="21" key="1">
    <citation type="submission" date="2022-11" db="UniProtKB">
        <authorList>
            <consortium name="WormBaseParasite"/>
        </authorList>
    </citation>
    <scope>IDENTIFICATION</scope>
</reference>